<accession>A0A8H6L9A5</accession>
<feature type="signal peptide" evidence="2">
    <location>
        <begin position="1"/>
        <end position="20"/>
    </location>
</feature>
<gene>
    <name evidence="3" type="ORF">HO173_001862</name>
</gene>
<feature type="chain" id="PRO_5034758124" description="Secreted protein" evidence="2">
    <location>
        <begin position="21"/>
        <end position="448"/>
    </location>
</feature>
<keyword evidence="4" id="KW-1185">Reference proteome</keyword>
<evidence type="ECO:0000313" key="3">
    <source>
        <dbReference type="EMBL" id="KAF6240251.1"/>
    </source>
</evidence>
<proteinExistence type="predicted"/>
<feature type="compositionally biased region" description="Polar residues" evidence="1">
    <location>
        <begin position="409"/>
        <end position="419"/>
    </location>
</feature>
<dbReference type="RefSeq" id="XP_037169520.1">
    <property type="nucleotide sequence ID" value="XM_037303798.1"/>
</dbReference>
<feature type="region of interest" description="Disordered" evidence="1">
    <location>
        <begin position="409"/>
        <end position="448"/>
    </location>
</feature>
<name>A0A8H6L9A5_9LECA</name>
<dbReference type="EMBL" id="JACCJC010000004">
    <property type="protein sequence ID" value="KAF6240251.1"/>
    <property type="molecule type" value="Genomic_DNA"/>
</dbReference>
<organism evidence="3 4">
    <name type="scientific">Letharia columbiana</name>
    <dbReference type="NCBI Taxonomy" id="112416"/>
    <lineage>
        <taxon>Eukaryota</taxon>
        <taxon>Fungi</taxon>
        <taxon>Dikarya</taxon>
        <taxon>Ascomycota</taxon>
        <taxon>Pezizomycotina</taxon>
        <taxon>Lecanoromycetes</taxon>
        <taxon>OSLEUM clade</taxon>
        <taxon>Lecanoromycetidae</taxon>
        <taxon>Lecanorales</taxon>
        <taxon>Lecanorineae</taxon>
        <taxon>Parmeliaceae</taxon>
        <taxon>Letharia</taxon>
    </lineage>
</organism>
<reference evidence="3 4" key="1">
    <citation type="journal article" date="2020" name="Genomics">
        <title>Complete, high-quality genomes from long-read metagenomic sequencing of two wolf lichen thalli reveals enigmatic genome architecture.</title>
        <authorList>
            <person name="McKenzie S.K."/>
            <person name="Walston R.F."/>
            <person name="Allen J.L."/>
        </authorList>
    </citation>
    <scope>NUCLEOTIDE SEQUENCE [LARGE SCALE GENOMIC DNA]</scope>
    <source>
        <strain evidence="3">WasteWater2</strain>
    </source>
</reference>
<dbReference type="AlphaFoldDB" id="A0A8H6L9A5"/>
<evidence type="ECO:0000256" key="2">
    <source>
        <dbReference type="SAM" id="SignalP"/>
    </source>
</evidence>
<evidence type="ECO:0000256" key="1">
    <source>
        <dbReference type="SAM" id="MobiDB-lite"/>
    </source>
</evidence>
<comment type="caution">
    <text evidence="3">The sequence shown here is derived from an EMBL/GenBank/DDBJ whole genome shotgun (WGS) entry which is preliminary data.</text>
</comment>
<evidence type="ECO:0008006" key="5">
    <source>
        <dbReference type="Google" id="ProtNLM"/>
    </source>
</evidence>
<protein>
    <recommendedName>
        <fullName evidence="5">Secreted protein</fullName>
    </recommendedName>
</protein>
<evidence type="ECO:0000313" key="4">
    <source>
        <dbReference type="Proteomes" id="UP000578531"/>
    </source>
</evidence>
<keyword evidence="2" id="KW-0732">Signal</keyword>
<dbReference type="GeneID" id="59283536"/>
<sequence length="448" mass="48793">MNYFTIATATVIAQLGLVASSPWAPYPPGNTGQCVVEPQPGYHFTALQICTTGTTKYTTTPDQGMRTYYMNGSLYSAFLTAGSDPTVAVPQPWDSGFWINTMQYGVYPGSDENAQPAQFYPPLPGSDTNTPTPFDINTCTQYACQDDQPCAFWGNAGSPWVPFDAATEQQYGAFTWWNDTHQNNYGPGSGYTLLDYLSQEQTLNERGTTNTWFDCKRATQPPCTHVAGIVVNYLYDCVATAPTTLPAPGGNEYNSGLNNHRWGNDCGPNNNGAIGILLEAVKLYYKDSDIRALTTQPIYCNDNGGPDICVFYRGVATGNGSTTYDLLNKMHSVLGGNSCGSIGVEYSNHINIEAYGFLTVGQMGQDCSPHTNITVIIPHNSNVTAYACNGFPDSLKASPALIEYNYNEQRPQAPQTSLNSEDDTQAWKTQQHAEIPGYIASPRSRLPV</sequence>
<dbReference type="Proteomes" id="UP000578531">
    <property type="component" value="Unassembled WGS sequence"/>
</dbReference>